<organism evidence="4 5">
    <name type="scientific">Candidatus Coprosoma intestinipullorum</name>
    <dbReference type="NCBI Taxonomy" id="2840752"/>
    <lineage>
        <taxon>Bacteria</taxon>
        <taxon>Bacillati</taxon>
        <taxon>Bacillota</taxon>
        <taxon>Bacillota incertae sedis</taxon>
        <taxon>Candidatus Coprosoma</taxon>
    </lineage>
</organism>
<evidence type="ECO:0000313" key="5">
    <source>
        <dbReference type="Proteomes" id="UP000886786"/>
    </source>
</evidence>
<name>A0A9D0ZTI7_9FIRM</name>
<evidence type="ECO:0000313" key="4">
    <source>
        <dbReference type="EMBL" id="HIQ91242.1"/>
    </source>
</evidence>
<dbReference type="AlphaFoldDB" id="A0A9D0ZTI7"/>
<dbReference type="CDD" id="cd00761">
    <property type="entry name" value="Glyco_tranf_GTA_type"/>
    <property type="match status" value="1"/>
</dbReference>
<keyword evidence="2" id="KW-0808">Transferase</keyword>
<gene>
    <name evidence="4" type="ORF">IAB27_06460</name>
</gene>
<evidence type="ECO:0000259" key="3">
    <source>
        <dbReference type="Pfam" id="PF00535"/>
    </source>
</evidence>
<reference evidence="4" key="2">
    <citation type="journal article" date="2021" name="PeerJ">
        <title>Extensive microbial diversity within the chicken gut microbiome revealed by metagenomics and culture.</title>
        <authorList>
            <person name="Gilroy R."/>
            <person name="Ravi A."/>
            <person name="Getino M."/>
            <person name="Pursley I."/>
            <person name="Horton D.L."/>
            <person name="Alikhan N.F."/>
            <person name="Baker D."/>
            <person name="Gharbi K."/>
            <person name="Hall N."/>
            <person name="Watson M."/>
            <person name="Adriaenssens E.M."/>
            <person name="Foster-Nyarko E."/>
            <person name="Jarju S."/>
            <person name="Secka A."/>
            <person name="Antonio M."/>
            <person name="Oren A."/>
            <person name="Chaudhuri R.R."/>
            <person name="La Ragione R."/>
            <person name="Hildebrand F."/>
            <person name="Pallen M.J."/>
        </authorList>
    </citation>
    <scope>NUCLEOTIDE SEQUENCE</scope>
    <source>
        <strain evidence="4">CHK147-3167</strain>
    </source>
</reference>
<dbReference type="Pfam" id="PF00535">
    <property type="entry name" value="Glycos_transf_2"/>
    <property type="match status" value="1"/>
</dbReference>
<dbReference type="PANTHER" id="PTHR22916">
    <property type="entry name" value="GLYCOSYLTRANSFERASE"/>
    <property type="match status" value="1"/>
</dbReference>
<dbReference type="GO" id="GO:0016757">
    <property type="term" value="F:glycosyltransferase activity"/>
    <property type="evidence" value="ECO:0007669"/>
    <property type="project" value="UniProtKB-KW"/>
</dbReference>
<dbReference type="Proteomes" id="UP000886786">
    <property type="component" value="Unassembled WGS sequence"/>
</dbReference>
<dbReference type="Gene3D" id="3.90.550.10">
    <property type="entry name" value="Spore Coat Polysaccharide Biosynthesis Protein SpsA, Chain A"/>
    <property type="match status" value="1"/>
</dbReference>
<dbReference type="SUPFAM" id="SSF53448">
    <property type="entry name" value="Nucleotide-diphospho-sugar transferases"/>
    <property type="match status" value="1"/>
</dbReference>
<evidence type="ECO:0000256" key="2">
    <source>
        <dbReference type="ARBA" id="ARBA00022679"/>
    </source>
</evidence>
<dbReference type="EMBL" id="DVFV01000108">
    <property type="protein sequence ID" value="HIQ91242.1"/>
    <property type="molecule type" value="Genomic_DNA"/>
</dbReference>
<accession>A0A9D0ZTI7</accession>
<dbReference type="PANTHER" id="PTHR22916:SF51">
    <property type="entry name" value="GLYCOSYLTRANSFERASE EPSH-RELATED"/>
    <property type="match status" value="1"/>
</dbReference>
<dbReference type="InterPro" id="IPR001173">
    <property type="entry name" value="Glyco_trans_2-like"/>
</dbReference>
<comment type="caution">
    <text evidence="4">The sequence shown here is derived from an EMBL/GenBank/DDBJ whole genome shotgun (WGS) entry which is preliminary data.</text>
</comment>
<evidence type="ECO:0000256" key="1">
    <source>
        <dbReference type="ARBA" id="ARBA00022676"/>
    </source>
</evidence>
<reference evidence="4" key="1">
    <citation type="submission" date="2020-10" db="EMBL/GenBank/DDBJ databases">
        <authorList>
            <person name="Gilroy R."/>
        </authorList>
    </citation>
    <scope>NUCLEOTIDE SEQUENCE</scope>
    <source>
        <strain evidence="4">CHK147-3167</strain>
    </source>
</reference>
<keyword evidence="1" id="KW-0328">Glycosyltransferase</keyword>
<proteinExistence type="predicted"/>
<feature type="domain" description="Glycosyltransferase 2-like" evidence="3">
    <location>
        <begin position="2"/>
        <end position="156"/>
    </location>
</feature>
<protein>
    <submittedName>
        <fullName evidence="4">Glycosyltransferase</fullName>
    </submittedName>
</protein>
<sequence length="309" mass="36615">MVPVYNVEEYVSKCIRSILQQTFKNYELIVVNDGSTDDSLGKLQQFSDNRLKIIDQKNKGLSGARNTGIKHAVGKYITFIDSDDWISNDYLEVMINCAKKYNADIVSIKECIVDNENKYHYKNRKFRIFKQNAADALFGFFDTNYAWGKLIKRDIMTKYSIQFPEGRNYEDIGTMYKIYDHANIVVLSNRANYFYSVREGSITFNREIKDIEDKIFFIRRMNNYTLRTNTYDYWDLYVLVKIFSAISDTYKVDNITSKQRRKYIRILYSLAKKHKLRLRYFAVTDCISRAFLVRFKLAHLALSIKYRGR</sequence>
<dbReference type="InterPro" id="IPR029044">
    <property type="entry name" value="Nucleotide-diphossugar_trans"/>
</dbReference>